<dbReference type="Proteomes" id="UP000184267">
    <property type="component" value="Unassembled WGS sequence"/>
</dbReference>
<keyword evidence="2" id="KW-1185">Reference proteome</keyword>
<dbReference type="EMBL" id="MNAD01000575">
    <property type="protein sequence ID" value="OJT11781.1"/>
    <property type="molecule type" value="Genomic_DNA"/>
</dbReference>
<dbReference type="GO" id="GO:0007166">
    <property type="term" value="P:cell surface receptor signaling pathway"/>
    <property type="evidence" value="ECO:0007669"/>
    <property type="project" value="InterPro"/>
</dbReference>
<reference evidence="1 2" key="1">
    <citation type="submission" date="2016-10" db="EMBL/GenBank/DDBJ databases">
        <title>Genome sequence of the basidiomycete white-rot fungus Trametes pubescens.</title>
        <authorList>
            <person name="Makela M.R."/>
            <person name="Granchi Z."/>
            <person name="Peng M."/>
            <person name="De Vries R.P."/>
            <person name="Grigoriev I."/>
            <person name="Riley R."/>
            <person name="Hilden K."/>
        </authorList>
    </citation>
    <scope>NUCLEOTIDE SEQUENCE [LARGE SCALE GENOMIC DNA]</scope>
    <source>
        <strain evidence="1 2">FBCC735</strain>
    </source>
</reference>
<evidence type="ECO:0000313" key="2">
    <source>
        <dbReference type="Proteomes" id="UP000184267"/>
    </source>
</evidence>
<evidence type="ECO:0000313" key="1">
    <source>
        <dbReference type="EMBL" id="OJT11781.1"/>
    </source>
</evidence>
<dbReference type="AlphaFoldDB" id="A0A1M2VW02"/>
<protein>
    <recommendedName>
        <fullName evidence="3">NACHT-NTPase and P-loop NTPases N-terminal domain-containing protein</fullName>
    </recommendedName>
</protein>
<sequence length="187" mass="20861">MPLYSKPIRQTSKKLLAKLKPVWLGKGIRCIGRGVSHIPLGPVITAVQTTGNVGSAVPYLQGMSSLVALILQRADAVKRNREECKDLARLAERVMSAMVEVIGDVPEDELDGKTTKHIAELKKDMNEIVEIMERLKGKSVLRRFLRKDKHSDALAKHKQGLTYALVIFQKVARLRPREANATYVPVE</sequence>
<dbReference type="InterPro" id="IPR059179">
    <property type="entry name" value="MLKL-like_MCAfunc"/>
</dbReference>
<organism evidence="1 2">
    <name type="scientific">Trametes pubescens</name>
    <name type="common">White-rot fungus</name>
    <dbReference type="NCBI Taxonomy" id="154538"/>
    <lineage>
        <taxon>Eukaryota</taxon>
        <taxon>Fungi</taxon>
        <taxon>Dikarya</taxon>
        <taxon>Basidiomycota</taxon>
        <taxon>Agaricomycotina</taxon>
        <taxon>Agaricomycetes</taxon>
        <taxon>Polyporales</taxon>
        <taxon>Polyporaceae</taxon>
        <taxon>Trametes</taxon>
    </lineage>
</organism>
<name>A0A1M2VW02_TRAPU</name>
<accession>A0A1M2VW02</accession>
<dbReference type="InterPro" id="IPR036537">
    <property type="entry name" value="Adaptor_Cbl_N_dom_sf"/>
</dbReference>
<gene>
    <name evidence="1" type="ORF">TRAPUB_11671</name>
</gene>
<dbReference type="OMA" id="ITEHREC"/>
<dbReference type="OrthoDB" id="2751721at2759"/>
<dbReference type="CDD" id="cd21037">
    <property type="entry name" value="MLKL_NTD"/>
    <property type="match status" value="1"/>
</dbReference>
<dbReference type="Gene3D" id="1.20.930.20">
    <property type="entry name" value="Adaptor protein Cbl, N-terminal domain"/>
    <property type="match status" value="1"/>
</dbReference>
<proteinExistence type="predicted"/>
<comment type="caution">
    <text evidence="1">The sequence shown here is derived from an EMBL/GenBank/DDBJ whole genome shotgun (WGS) entry which is preliminary data.</text>
</comment>
<evidence type="ECO:0008006" key="3">
    <source>
        <dbReference type="Google" id="ProtNLM"/>
    </source>
</evidence>